<protein>
    <recommendedName>
        <fullName evidence="6">DNA 5'-3' helicase</fullName>
        <ecNumber evidence="6">5.6.2.3</ecNumber>
    </recommendedName>
</protein>
<feature type="domain" description="Helical and beta-bridge" evidence="8">
    <location>
        <begin position="15"/>
        <end position="131"/>
    </location>
</feature>
<evidence type="ECO:0000256" key="6">
    <source>
        <dbReference type="ARBA" id="ARBA00044969"/>
    </source>
</evidence>
<name>A0A0A9XLG2_LYGHE</name>
<dbReference type="GO" id="GO:0043139">
    <property type="term" value="F:5'-3' DNA helicase activity"/>
    <property type="evidence" value="ECO:0007669"/>
    <property type="project" value="UniProtKB-EC"/>
</dbReference>
<gene>
    <name evidence="9" type="primary">ERCC2_0</name>
    <name evidence="9" type="ORF">CM83_2467</name>
</gene>
<dbReference type="GO" id="GO:0051539">
    <property type="term" value="F:4 iron, 4 sulfur cluster binding"/>
    <property type="evidence" value="ECO:0007669"/>
    <property type="project" value="UniProtKB-KW"/>
</dbReference>
<dbReference type="GO" id="GO:0005634">
    <property type="term" value="C:nucleus"/>
    <property type="evidence" value="ECO:0007669"/>
    <property type="project" value="InterPro"/>
</dbReference>
<dbReference type="InterPro" id="IPR001945">
    <property type="entry name" value="RAD3/XPD"/>
</dbReference>
<comment type="catalytic activity">
    <reaction evidence="7">
        <text>ATP + H2O = ADP + phosphate + H(+)</text>
        <dbReference type="Rhea" id="RHEA:13065"/>
        <dbReference type="ChEBI" id="CHEBI:15377"/>
        <dbReference type="ChEBI" id="CHEBI:15378"/>
        <dbReference type="ChEBI" id="CHEBI:30616"/>
        <dbReference type="ChEBI" id="CHEBI:43474"/>
        <dbReference type="ChEBI" id="CHEBI:456216"/>
        <dbReference type="EC" id="5.6.2.3"/>
    </reaction>
</comment>
<keyword evidence="5" id="KW-0234">DNA repair</keyword>
<keyword evidence="2" id="KW-0004">4Fe-4S</keyword>
<evidence type="ECO:0000256" key="5">
    <source>
        <dbReference type="ARBA" id="ARBA00023204"/>
    </source>
</evidence>
<dbReference type="InterPro" id="IPR027417">
    <property type="entry name" value="P-loop_NTPase"/>
</dbReference>
<dbReference type="GO" id="GO:0006366">
    <property type="term" value="P:transcription by RNA polymerase II"/>
    <property type="evidence" value="ECO:0007669"/>
    <property type="project" value="TreeGrafter"/>
</dbReference>
<organism evidence="9">
    <name type="scientific">Lygus hesperus</name>
    <name type="common">Western plant bug</name>
    <dbReference type="NCBI Taxonomy" id="30085"/>
    <lineage>
        <taxon>Eukaryota</taxon>
        <taxon>Metazoa</taxon>
        <taxon>Ecdysozoa</taxon>
        <taxon>Arthropoda</taxon>
        <taxon>Hexapoda</taxon>
        <taxon>Insecta</taxon>
        <taxon>Pterygota</taxon>
        <taxon>Neoptera</taxon>
        <taxon>Paraneoptera</taxon>
        <taxon>Hemiptera</taxon>
        <taxon>Heteroptera</taxon>
        <taxon>Panheteroptera</taxon>
        <taxon>Cimicomorpha</taxon>
        <taxon>Miridae</taxon>
        <taxon>Mirini</taxon>
        <taxon>Lygus</taxon>
    </lineage>
</organism>
<dbReference type="InterPro" id="IPR010643">
    <property type="entry name" value="HBB"/>
</dbReference>
<dbReference type="GO" id="GO:0016818">
    <property type="term" value="F:hydrolase activity, acting on acid anhydrides, in phosphorus-containing anhydrides"/>
    <property type="evidence" value="ECO:0007669"/>
    <property type="project" value="InterPro"/>
</dbReference>
<keyword evidence="2" id="KW-0408">Iron</keyword>
<evidence type="ECO:0000259" key="8">
    <source>
        <dbReference type="Pfam" id="PF06777"/>
    </source>
</evidence>
<accession>A0A0A9XLG2</accession>
<dbReference type="FunFam" id="3.40.50.300:FF:000128">
    <property type="entry name" value="Putative DNA repair helicase RAD3"/>
    <property type="match status" value="1"/>
</dbReference>
<dbReference type="PANTHER" id="PTHR11472:SF1">
    <property type="entry name" value="GENERAL TRANSCRIPTION AND DNA REPAIR FACTOR IIH HELICASE SUBUNIT XPD"/>
    <property type="match status" value="1"/>
</dbReference>
<keyword evidence="2" id="KW-0411">Iron-sulfur</keyword>
<dbReference type="Gene3D" id="1.10.275.40">
    <property type="match status" value="1"/>
</dbReference>
<dbReference type="GO" id="GO:0005524">
    <property type="term" value="F:ATP binding"/>
    <property type="evidence" value="ECO:0007669"/>
    <property type="project" value="InterPro"/>
</dbReference>
<dbReference type="PANTHER" id="PTHR11472">
    <property type="entry name" value="DNA REPAIR DEAD HELICASE RAD3/XP-D SUBFAMILY MEMBER"/>
    <property type="match status" value="1"/>
</dbReference>
<keyword evidence="4" id="KW-0238">DNA-binding</keyword>
<keyword evidence="9" id="KW-0347">Helicase</keyword>
<reference evidence="9" key="2">
    <citation type="submission" date="2014-07" db="EMBL/GenBank/DDBJ databases">
        <authorList>
            <person name="Hull J."/>
        </authorList>
    </citation>
    <scope>NUCLEOTIDE SEQUENCE</scope>
</reference>
<comment type="cofactor">
    <cofactor evidence="1">
        <name>[4Fe-4S] cluster</name>
        <dbReference type="ChEBI" id="CHEBI:49883"/>
    </cofactor>
</comment>
<evidence type="ECO:0000256" key="7">
    <source>
        <dbReference type="ARBA" id="ARBA00048954"/>
    </source>
</evidence>
<sequence>MTLSSAHVHQQQLHRGNGMLTVQAPTIPSAIAEEVIPASLRQANHFLSFLQRLVDFTHRVVTRITRTYVADPLTFLTKMKEECALEVSHFRYLFERLKVLLNTLQVTSQSKYRPVTLVAYMYTLLATYYTDDRYEKPSFVVVCEAHDPTRPQIPDPVIRTVCVDASLALRESFTKYKSVILTSGTLSPLDIYPKILGFTPVVSKSFPMTLSRKCIAPVIVTRSWESVSITNE</sequence>
<keyword evidence="2" id="KW-0479">Metal-binding</keyword>
<keyword evidence="9" id="KW-0067">ATP-binding</keyword>
<proteinExistence type="predicted"/>
<evidence type="ECO:0000313" key="9">
    <source>
        <dbReference type="EMBL" id="JAG20809.1"/>
    </source>
</evidence>
<dbReference type="EMBL" id="GBHO01022795">
    <property type="protein sequence ID" value="JAG20809.1"/>
    <property type="molecule type" value="Transcribed_RNA"/>
</dbReference>
<dbReference type="AlphaFoldDB" id="A0A0A9XLG2"/>
<evidence type="ECO:0000256" key="4">
    <source>
        <dbReference type="ARBA" id="ARBA00023125"/>
    </source>
</evidence>
<dbReference type="GO" id="GO:0006289">
    <property type="term" value="P:nucleotide-excision repair"/>
    <property type="evidence" value="ECO:0007669"/>
    <property type="project" value="InterPro"/>
</dbReference>
<evidence type="ECO:0000256" key="2">
    <source>
        <dbReference type="ARBA" id="ARBA00022485"/>
    </source>
</evidence>
<dbReference type="Gene3D" id="3.40.50.300">
    <property type="entry name" value="P-loop containing nucleotide triphosphate hydrolases"/>
    <property type="match status" value="1"/>
</dbReference>
<evidence type="ECO:0000256" key="1">
    <source>
        <dbReference type="ARBA" id="ARBA00001966"/>
    </source>
</evidence>
<dbReference type="PRINTS" id="PR00852">
    <property type="entry name" value="XRODRMPGMNTD"/>
</dbReference>
<evidence type="ECO:0000256" key="3">
    <source>
        <dbReference type="ARBA" id="ARBA00022763"/>
    </source>
</evidence>
<dbReference type="EC" id="5.6.2.3" evidence="6"/>
<reference evidence="9" key="1">
    <citation type="journal article" date="2014" name="PLoS ONE">
        <title>Transcriptome-Based Identification of ABC Transporters in the Western Tarnished Plant Bug Lygus hesperus.</title>
        <authorList>
            <person name="Hull J.J."/>
            <person name="Chaney K."/>
            <person name="Geib S.M."/>
            <person name="Fabrick J.A."/>
            <person name="Brent C.S."/>
            <person name="Walsh D."/>
            <person name="Lavine L.C."/>
        </authorList>
    </citation>
    <scope>NUCLEOTIDE SEQUENCE</scope>
</reference>
<dbReference type="InterPro" id="IPR045028">
    <property type="entry name" value="DinG/Rad3-like"/>
</dbReference>
<keyword evidence="3" id="KW-0227">DNA damage</keyword>
<keyword evidence="9" id="KW-0378">Hydrolase</keyword>
<keyword evidence="9" id="KW-0547">Nucleotide-binding</keyword>
<dbReference type="GO" id="GO:0045951">
    <property type="term" value="P:positive regulation of mitotic recombination"/>
    <property type="evidence" value="ECO:0007669"/>
    <property type="project" value="TreeGrafter"/>
</dbReference>
<dbReference type="Pfam" id="PF06777">
    <property type="entry name" value="HBB"/>
    <property type="match status" value="1"/>
</dbReference>
<dbReference type="GO" id="GO:0003684">
    <property type="term" value="F:damaged DNA binding"/>
    <property type="evidence" value="ECO:0007669"/>
    <property type="project" value="TreeGrafter"/>
</dbReference>